<proteinExistence type="predicted"/>
<feature type="region of interest" description="Disordered" evidence="1">
    <location>
        <begin position="209"/>
        <end position="239"/>
    </location>
</feature>
<accession>A0AAD6UXP1</accession>
<dbReference type="AlphaFoldDB" id="A0AAD6UXP1"/>
<dbReference type="EMBL" id="JARJCW010000077">
    <property type="protein sequence ID" value="KAJ7197589.1"/>
    <property type="molecule type" value="Genomic_DNA"/>
</dbReference>
<name>A0AAD6UXP1_9AGAR</name>
<keyword evidence="3" id="KW-1185">Reference proteome</keyword>
<reference evidence="2" key="1">
    <citation type="submission" date="2023-03" db="EMBL/GenBank/DDBJ databases">
        <title>Massive genome expansion in bonnet fungi (Mycena s.s.) driven by repeated elements and novel gene families across ecological guilds.</title>
        <authorList>
            <consortium name="Lawrence Berkeley National Laboratory"/>
            <person name="Harder C.B."/>
            <person name="Miyauchi S."/>
            <person name="Viragh M."/>
            <person name="Kuo A."/>
            <person name="Thoen E."/>
            <person name="Andreopoulos B."/>
            <person name="Lu D."/>
            <person name="Skrede I."/>
            <person name="Drula E."/>
            <person name="Henrissat B."/>
            <person name="Morin E."/>
            <person name="Kohler A."/>
            <person name="Barry K."/>
            <person name="LaButti K."/>
            <person name="Morin E."/>
            <person name="Salamov A."/>
            <person name="Lipzen A."/>
            <person name="Mereny Z."/>
            <person name="Hegedus B."/>
            <person name="Baldrian P."/>
            <person name="Stursova M."/>
            <person name="Weitz H."/>
            <person name="Taylor A."/>
            <person name="Grigoriev I.V."/>
            <person name="Nagy L.G."/>
            <person name="Martin F."/>
            <person name="Kauserud H."/>
        </authorList>
    </citation>
    <scope>NUCLEOTIDE SEQUENCE</scope>
    <source>
        <strain evidence="2">9144</strain>
    </source>
</reference>
<feature type="compositionally biased region" description="Basic residues" evidence="1">
    <location>
        <begin position="270"/>
        <end position="281"/>
    </location>
</feature>
<gene>
    <name evidence="2" type="ORF">GGX14DRAFT_402517</name>
</gene>
<dbReference type="Proteomes" id="UP001219525">
    <property type="component" value="Unassembled WGS sequence"/>
</dbReference>
<comment type="caution">
    <text evidence="2">The sequence shown here is derived from an EMBL/GenBank/DDBJ whole genome shotgun (WGS) entry which is preliminary data.</text>
</comment>
<protein>
    <submittedName>
        <fullName evidence="2">Uncharacterized protein</fullName>
    </submittedName>
</protein>
<evidence type="ECO:0000313" key="3">
    <source>
        <dbReference type="Proteomes" id="UP001219525"/>
    </source>
</evidence>
<evidence type="ECO:0000313" key="2">
    <source>
        <dbReference type="EMBL" id="KAJ7197589.1"/>
    </source>
</evidence>
<organism evidence="2 3">
    <name type="scientific">Mycena pura</name>
    <dbReference type="NCBI Taxonomy" id="153505"/>
    <lineage>
        <taxon>Eukaryota</taxon>
        <taxon>Fungi</taxon>
        <taxon>Dikarya</taxon>
        <taxon>Basidiomycota</taxon>
        <taxon>Agaricomycotina</taxon>
        <taxon>Agaricomycetes</taxon>
        <taxon>Agaricomycetidae</taxon>
        <taxon>Agaricales</taxon>
        <taxon>Marasmiineae</taxon>
        <taxon>Mycenaceae</taxon>
        <taxon>Mycena</taxon>
    </lineage>
</organism>
<sequence>MFWPAYGKVTHSHGATPPAAAPACLRSNAAPQAPAFGTLPVQRACGSVRGVSCLTTPPAVLSPAAAAALQRRATRRRRMLTGQRALAFDTRSRRRAATALPRCNTCAAPPPDVSPVAAAALQRRPAAALQLRWRVATPVTPAPRHRPRGAGACAESVLTPDGDPVLTLRDTRRKDTHLHRAKGDSRLFDGTAWYLQSGVRLSGEVVASPLGNKGRDSGDDEPQLLAGYSRSQRAPKRLRDIAPDDVVVEGALSSDEVEDSDVEMSPSKQGKPRRKSGKRKAKKDDGWIWKWLERGTRAGSGDDGKLEEYKRESMRVQWFRAEAEMYRWLEQYERKHAELWRIIKRYRRDGEVWMRSADRVAQQMGAATFARMQAAMYRRLEHNAKAIFKSADSATTYDELVMKIDTWRDLVLKWMDEMDIHRAYKEFYKDS</sequence>
<feature type="region of interest" description="Disordered" evidence="1">
    <location>
        <begin position="252"/>
        <end position="281"/>
    </location>
</feature>
<evidence type="ECO:0000256" key="1">
    <source>
        <dbReference type="SAM" id="MobiDB-lite"/>
    </source>
</evidence>